<dbReference type="OrthoDB" id="5143952at2"/>
<feature type="compositionally biased region" description="Gly residues" evidence="1">
    <location>
        <begin position="13"/>
        <end position="35"/>
    </location>
</feature>
<feature type="region of interest" description="Disordered" evidence="1">
    <location>
        <begin position="1"/>
        <end position="49"/>
    </location>
</feature>
<reference evidence="2 3" key="1">
    <citation type="submission" date="2019-09" db="EMBL/GenBank/DDBJ databases">
        <title>Phylogeny of genus Pseudoclavibacter and closely related genus.</title>
        <authorList>
            <person name="Li Y."/>
        </authorList>
    </citation>
    <scope>NUCLEOTIDE SEQUENCE [LARGE SCALE GENOMIC DNA]</scope>
    <source>
        <strain evidence="2 3">KCTC 13959</strain>
    </source>
</reference>
<keyword evidence="3" id="KW-1185">Reference proteome</keyword>
<sequence>MPPIPRPRTPGRRGAGAGGASGAGGTGGRSAGTGRSGSRSSRQVIGGASRGGATIGAAYALRNRDTQRLADYGLSLAEFDSLTPRARISKLVALMIGDDGHPDDRAIRRAATEQVKRIVATDGEPPTANEAIKGFVSAYIFQLGLVELKDQITSGTLDGNEALTRERMLRGWIDAKVRALDIDAGPALSANDLHQTAADLAQRAIRVLRAR</sequence>
<name>A0A7J5BA01_9MICO</name>
<proteinExistence type="predicted"/>
<gene>
    <name evidence="2" type="ORF">F8O05_11690</name>
</gene>
<protein>
    <submittedName>
        <fullName evidence="2">Uncharacterized protein</fullName>
    </submittedName>
</protein>
<evidence type="ECO:0000313" key="2">
    <source>
        <dbReference type="EMBL" id="KAB1641613.1"/>
    </source>
</evidence>
<dbReference type="EMBL" id="WBKB01000008">
    <property type="protein sequence ID" value="KAB1641613.1"/>
    <property type="molecule type" value="Genomic_DNA"/>
</dbReference>
<accession>A0A7J5BA01</accession>
<evidence type="ECO:0000313" key="3">
    <source>
        <dbReference type="Proteomes" id="UP000433493"/>
    </source>
</evidence>
<dbReference type="AlphaFoldDB" id="A0A7J5BA01"/>
<dbReference type="Proteomes" id="UP000433493">
    <property type="component" value="Unassembled WGS sequence"/>
</dbReference>
<organism evidence="2 3">
    <name type="scientific">Gulosibacter chungangensis</name>
    <dbReference type="NCBI Taxonomy" id="979746"/>
    <lineage>
        <taxon>Bacteria</taxon>
        <taxon>Bacillati</taxon>
        <taxon>Actinomycetota</taxon>
        <taxon>Actinomycetes</taxon>
        <taxon>Micrococcales</taxon>
        <taxon>Microbacteriaceae</taxon>
        <taxon>Gulosibacter</taxon>
    </lineage>
</organism>
<evidence type="ECO:0000256" key="1">
    <source>
        <dbReference type="SAM" id="MobiDB-lite"/>
    </source>
</evidence>
<comment type="caution">
    <text evidence="2">The sequence shown here is derived from an EMBL/GenBank/DDBJ whole genome shotgun (WGS) entry which is preliminary data.</text>
</comment>